<evidence type="ECO:0000313" key="2">
    <source>
        <dbReference type="Proteomes" id="UP000437065"/>
    </source>
</evidence>
<organism evidence="1 2">
    <name type="scientific">Halobaculum saliterrae</name>
    <dbReference type="NCBI Taxonomy" id="2073113"/>
    <lineage>
        <taxon>Archaea</taxon>
        <taxon>Methanobacteriati</taxon>
        <taxon>Methanobacteriota</taxon>
        <taxon>Stenosarchaea group</taxon>
        <taxon>Halobacteria</taxon>
        <taxon>Halobacteriales</taxon>
        <taxon>Haloferacaceae</taxon>
        <taxon>Halobaculum</taxon>
    </lineage>
</organism>
<proteinExistence type="predicted"/>
<gene>
    <name evidence="1" type="ORF">GRX01_02230</name>
</gene>
<sequence length="169" mass="18039">MTDDADDGADAADRAVNDGKLAEFLAGERLEDVAIYLTHDHLDEQGKIANMGQAVDEGVVLVLPGEDGRQAFAAGTGMDPMEFAKGAMDRDGVVYPDLGGGECPDAAEDPEATHRAEFVFAFAEEQNEGVGGLYAEGDVMHAYAHCSCGTDYSHKWVMSEYSENPTVED</sequence>
<dbReference type="OrthoDB" id="300179at2157"/>
<dbReference type="RefSeq" id="WP_159662940.1">
    <property type="nucleotide sequence ID" value="NZ_WUUS01000001.1"/>
</dbReference>
<reference evidence="1 2" key="1">
    <citation type="submission" date="2019-12" db="EMBL/GenBank/DDBJ databases">
        <title>Isolation and characterization of three novel carbon monoxide-oxidizing members of Halobacteria from salione crusts and soils.</title>
        <authorList>
            <person name="Myers M.R."/>
            <person name="King G.M."/>
        </authorList>
    </citation>
    <scope>NUCLEOTIDE SEQUENCE [LARGE SCALE GENOMIC DNA]</scope>
    <source>
        <strain evidence="1 2">WSA2</strain>
    </source>
</reference>
<name>A0A6B0SRJ7_9EURY</name>
<evidence type="ECO:0000313" key="1">
    <source>
        <dbReference type="EMBL" id="MXR40176.1"/>
    </source>
</evidence>
<dbReference type="InterPro" id="IPR043830">
    <property type="entry name" value="DUF5807"/>
</dbReference>
<dbReference type="Pfam" id="PF19123">
    <property type="entry name" value="DUF5807"/>
    <property type="match status" value="1"/>
</dbReference>
<dbReference type="Proteomes" id="UP000437065">
    <property type="component" value="Unassembled WGS sequence"/>
</dbReference>
<protein>
    <submittedName>
        <fullName evidence="1">Uncharacterized protein</fullName>
    </submittedName>
</protein>
<dbReference type="AlphaFoldDB" id="A0A6B0SRJ7"/>
<accession>A0A6B0SRJ7</accession>
<comment type="caution">
    <text evidence="1">The sequence shown here is derived from an EMBL/GenBank/DDBJ whole genome shotgun (WGS) entry which is preliminary data.</text>
</comment>
<dbReference type="EMBL" id="WUUS01000001">
    <property type="protein sequence ID" value="MXR40176.1"/>
    <property type="molecule type" value="Genomic_DNA"/>
</dbReference>
<keyword evidence="2" id="KW-1185">Reference proteome</keyword>